<evidence type="ECO:0000313" key="1">
    <source>
        <dbReference type="EMBL" id="CDX11917.1"/>
    </source>
</evidence>
<dbReference type="AlphaFoldDB" id="A0A090DFN4"/>
<protein>
    <submittedName>
        <fullName evidence="1">Uncharacterized protein</fullName>
    </submittedName>
</protein>
<reference evidence="2" key="1">
    <citation type="submission" date="2014-08" db="EMBL/GenBank/DDBJ databases">
        <authorList>
            <person name="Moulin L."/>
        </authorList>
    </citation>
    <scope>NUCLEOTIDE SEQUENCE [LARGE SCALE GENOMIC DNA]</scope>
</reference>
<sequence>MGRPSPMSRCFVVCIACQNDRAGTARPLHPTRTDFQFRRSPALPLGLFDHVIDHMAVLVLWAEHDNGGILHDAHIVSGRPVKEVVLSHRLLPPLRIRRGDLALEHIAPVRALAAVVVEAFEQRRRVDTLGEREMFGADLIVTGDAAEAQALPYHCSRKLKTQVNVIFCNFHRVPPY</sequence>
<evidence type="ECO:0000313" key="2">
    <source>
        <dbReference type="Proteomes" id="UP000045285"/>
    </source>
</evidence>
<keyword evidence="2" id="KW-1185">Reference proteome</keyword>
<accession>A0A090DFN4</accession>
<organism evidence="1 2">
    <name type="scientific">Mesorhizobium plurifarium</name>
    <dbReference type="NCBI Taxonomy" id="69974"/>
    <lineage>
        <taxon>Bacteria</taxon>
        <taxon>Pseudomonadati</taxon>
        <taxon>Pseudomonadota</taxon>
        <taxon>Alphaproteobacteria</taxon>
        <taxon>Hyphomicrobiales</taxon>
        <taxon>Phyllobacteriaceae</taxon>
        <taxon>Mesorhizobium</taxon>
    </lineage>
</organism>
<proteinExistence type="predicted"/>
<dbReference type="EMBL" id="CCMZ01000003">
    <property type="protein sequence ID" value="CDX11917.1"/>
    <property type="molecule type" value="Genomic_DNA"/>
</dbReference>
<gene>
    <name evidence="1" type="ORF">MPL3356_110233</name>
</gene>
<dbReference type="Proteomes" id="UP000045285">
    <property type="component" value="Unassembled WGS sequence"/>
</dbReference>
<name>A0A090DFN4_MESPL</name>